<evidence type="ECO:0000313" key="5">
    <source>
        <dbReference type="Proteomes" id="UP001623591"/>
    </source>
</evidence>
<dbReference type="Proteomes" id="UP001623591">
    <property type="component" value="Unassembled WGS sequence"/>
</dbReference>
<dbReference type="CDD" id="cd04496">
    <property type="entry name" value="SSB_OBF"/>
    <property type="match status" value="1"/>
</dbReference>
<dbReference type="PROSITE" id="PS50935">
    <property type="entry name" value="SSB"/>
    <property type="match status" value="1"/>
</dbReference>
<reference evidence="4 5" key="1">
    <citation type="submission" date="2024-11" db="EMBL/GenBank/DDBJ databases">
        <authorList>
            <person name="Heng Y.C."/>
            <person name="Lim A.C.H."/>
            <person name="Lee J.K.Y."/>
            <person name="Kittelmann S."/>
        </authorList>
    </citation>
    <scope>NUCLEOTIDE SEQUENCE [LARGE SCALE GENOMIC DNA]</scope>
    <source>
        <strain evidence="4 5">WILCCON 0185</strain>
    </source>
</reference>
<gene>
    <name evidence="4" type="ORF">ACJDUG_04285</name>
</gene>
<dbReference type="Pfam" id="PF00436">
    <property type="entry name" value="SSB"/>
    <property type="match status" value="1"/>
</dbReference>
<dbReference type="HAMAP" id="MF_00984">
    <property type="entry name" value="SSB"/>
    <property type="match status" value="1"/>
</dbReference>
<dbReference type="InterPro" id="IPR000424">
    <property type="entry name" value="Primosome_PriB/ssb"/>
</dbReference>
<evidence type="ECO:0000313" key="4">
    <source>
        <dbReference type="EMBL" id="MFL0246197.1"/>
    </source>
</evidence>
<dbReference type="PIRSF" id="PIRSF002070">
    <property type="entry name" value="SSB"/>
    <property type="match status" value="1"/>
</dbReference>
<comment type="subunit">
    <text evidence="2">Homotetramer.</text>
</comment>
<keyword evidence="1 2" id="KW-0238">DNA-binding</keyword>
<organism evidence="4 5">
    <name type="scientific">Candidatus Clostridium stratigraminis</name>
    <dbReference type="NCBI Taxonomy" id="3381661"/>
    <lineage>
        <taxon>Bacteria</taxon>
        <taxon>Bacillati</taxon>
        <taxon>Bacillota</taxon>
        <taxon>Clostridia</taxon>
        <taxon>Eubacteriales</taxon>
        <taxon>Clostridiaceae</taxon>
        <taxon>Clostridium</taxon>
    </lineage>
</organism>
<evidence type="ECO:0000256" key="1">
    <source>
        <dbReference type="ARBA" id="ARBA00023125"/>
    </source>
</evidence>
<protein>
    <recommendedName>
        <fullName evidence="2 3">Single-stranded DNA-binding protein</fullName>
        <shortName evidence="2">SSB</shortName>
    </recommendedName>
</protein>
<dbReference type="InterPro" id="IPR011344">
    <property type="entry name" value="ssDNA-bd"/>
</dbReference>
<comment type="caution">
    <text evidence="4">The sequence shown here is derived from an EMBL/GenBank/DDBJ whole genome shotgun (WGS) entry which is preliminary data.</text>
</comment>
<dbReference type="PANTHER" id="PTHR10302">
    <property type="entry name" value="SINGLE-STRANDED DNA-BINDING PROTEIN"/>
    <property type="match status" value="1"/>
</dbReference>
<dbReference type="InterPro" id="IPR012340">
    <property type="entry name" value="NA-bd_OB-fold"/>
</dbReference>
<comment type="caution">
    <text evidence="2">Lacks conserved residue(s) required for the propagation of feature annotation.</text>
</comment>
<dbReference type="NCBIfam" id="TIGR00621">
    <property type="entry name" value="ssb"/>
    <property type="match status" value="1"/>
</dbReference>
<dbReference type="PANTHER" id="PTHR10302:SF27">
    <property type="entry name" value="SINGLE-STRANDED DNA-BINDING PROTEIN"/>
    <property type="match status" value="1"/>
</dbReference>
<accession>A0ABW8T233</accession>
<dbReference type="Gene3D" id="2.40.50.140">
    <property type="entry name" value="Nucleic acid-binding proteins"/>
    <property type="match status" value="1"/>
</dbReference>
<dbReference type="RefSeq" id="WP_406768649.1">
    <property type="nucleotide sequence ID" value="NZ_JBJHZZ010000001.1"/>
</dbReference>
<dbReference type="GO" id="GO:0003677">
    <property type="term" value="F:DNA binding"/>
    <property type="evidence" value="ECO:0007669"/>
    <property type="project" value="UniProtKB-KW"/>
</dbReference>
<dbReference type="EMBL" id="JBJHZZ010000001">
    <property type="protein sequence ID" value="MFL0246197.1"/>
    <property type="molecule type" value="Genomic_DNA"/>
</dbReference>
<evidence type="ECO:0000256" key="3">
    <source>
        <dbReference type="PIRNR" id="PIRNR002070"/>
    </source>
</evidence>
<sequence>MNRVVLIGRLTKDPEMKVFEESGKVNTKFILAVERNFKNKNGEREADFIPVTFWGKRAEVVNDHLLKGKLISVTGRLQTHSYEDAEGKRKYISEVIADEFQFIDSKKKEENII</sequence>
<dbReference type="SUPFAM" id="SSF50249">
    <property type="entry name" value="Nucleic acid-binding proteins"/>
    <property type="match status" value="1"/>
</dbReference>
<keyword evidence="5" id="KW-1185">Reference proteome</keyword>
<name>A0ABW8T233_9CLOT</name>
<proteinExistence type="inferred from homology"/>
<evidence type="ECO:0000256" key="2">
    <source>
        <dbReference type="HAMAP-Rule" id="MF_00984"/>
    </source>
</evidence>